<dbReference type="Proteomes" id="UP000581206">
    <property type="component" value="Unassembled WGS sequence"/>
</dbReference>
<evidence type="ECO:0008006" key="3">
    <source>
        <dbReference type="Google" id="ProtNLM"/>
    </source>
</evidence>
<protein>
    <recommendedName>
        <fullName evidence="3">Abi-like protein</fullName>
    </recommendedName>
</protein>
<evidence type="ECO:0000313" key="1">
    <source>
        <dbReference type="EMBL" id="NKY21716.1"/>
    </source>
</evidence>
<dbReference type="EMBL" id="JAAXOX010000001">
    <property type="protein sequence ID" value="NKY21716.1"/>
    <property type="molecule type" value="Genomic_DNA"/>
</dbReference>
<reference evidence="1 2" key="1">
    <citation type="submission" date="2020-04" db="EMBL/GenBank/DDBJ databases">
        <title>MicrobeNet Type strains.</title>
        <authorList>
            <person name="Nicholson A.C."/>
        </authorList>
    </citation>
    <scope>NUCLEOTIDE SEQUENCE [LARGE SCALE GENOMIC DNA]</scope>
    <source>
        <strain evidence="1 2">ATCC BAA-788</strain>
    </source>
</reference>
<proteinExistence type="predicted"/>
<sequence>MTSGTQRLRPMEAARVRYITDLRLAPFLRESNGDTGRALRLYSWNIEMSGAAYEVLHRFEVLLRNAIDPCLCAWNTTEVSRTTGEPHAADWLLDPAPLLERLAHRALEQAVPRAAQAVANRPNTTPLHADVLAQTSFGTWRYLLPDRDAGRQLLWRDAVVDAFPHLPADKNGGDVTRAVDLVYQLRNRVAHLEPLLEVRKVRSQIDAAYDVAGWIDPEMRSWLTSAQRVTAMFKARLRI</sequence>
<evidence type="ECO:0000313" key="2">
    <source>
        <dbReference type="Proteomes" id="UP000581206"/>
    </source>
</evidence>
<keyword evidence="2" id="KW-1185">Reference proteome</keyword>
<name>A0A7X6QY82_9CELL</name>
<organism evidence="1 2">
    <name type="scientific">Cellulomonas denverensis</name>
    <dbReference type="NCBI Taxonomy" id="264297"/>
    <lineage>
        <taxon>Bacteria</taxon>
        <taxon>Bacillati</taxon>
        <taxon>Actinomycetota</taxon>
        <taxon>Actinomycetes</taxon>
        <taxon>Micrococcales</taxon>
        <taxon>Cellulomonadaceae</taxon>
        <taxon>Cellulomonas</taxon>
    </lineage>
</organism>
<dbReference type="RefSeq" id="WP_378082655.1">
    <property type="nucleotide sequence ID" value="NZ_JBHLZO010000001.1"/>
</dbReference>
<comment type="caution">
    <text evidence="1">The sequence shown here is derived from an EMBL/GenBank/DDBJ whole genome shotgun (WGS) entry which is preliminary data.</text>
</comment>
<gene>
    <name evidence="1" type="ORF">HGA03_03445</name>
</gene>
<dbReference type="AlphaFoldDB" id="A0A7X6QY82"/>
<accession>A0A7X6QY82</accession>